<dbReference type="InterPro" id="IPR009072">
    <property type="entry name" value="Histone-fold"/>
</dbReference>
<dbReference type="EMBL" id="DS114385">
    <property type="protein sequence ID" value="EAX87870.1"/>
    <property type="molecule type" value="Genomic_DNA"/>
</dbReference>
<reference evidence="1" key="2">
    <citation type="journal article" date="2007" name="Science">
        <title>Draft genome sequence of the sexually transmitted pathogen Trichomonas vaginalis.</title>
        <authorList>
            <person name="Carlton J.M."/>
            <person name="Hirt R.P."/>
            <person name="Silva J.C."/>
            <person name="Delcher A.L."/>
            <person name="Schatz M."/>
            <person name="Zhao Q."/>
            <person name="Wortman J.R."/>
            <person name="Bidwell S.L."/>
            <person name="Alsmark U.C.M."/>
            <person name="Besteiro S."/>
            <person name="Sicheritz-Ponten T."/>
            <person name="Noel C.J."/>
            <person name="Dacks J.B."/>
            <person name="Foster P.G."/>
            <person name="Simillion C."/>
            <person name="Van de Peer Y."/>
            <person name="Miranda-Saavedra D."/>
            <person name="Barton G.J."/>
            <person name="Westrop G.D."/>
            <person name="Mueller S."/>
            <person name="Dessi D."/>
            <person name="Fiori P.L."/>
            <person name="Ren Q."/>
            <person name="Paulsen I."/>
            <person name="Zhang H."/>
            <person name="Bastida-Corcuera F.D."/>
            <person name="Simoes-Barbosa A."/>
            <person name="Brown M.T."/>
            <person name="Hayes R.D."/>
            <person name="Mukherjee M."/>
            <person name="Okumura C.Y."/>
            <person name="Schneider R."/>
            <person name="Smith A.J."/>
            <person name="Vanacova S."/>
            <person name="Villalvazo M."/>
            <person name="Haas B.J."/>
            <person name="Pertea M."/>
            <person name="Feldblyum T.V."/>
            <person name="Utterback T.R."/>
            <person name="Shu C.L."/>
            <person name="Osoegawa K."/>
            <person name="de Jong P.J."/>
            <person name="Hrdy I."/>
            <person name="Horvathova L."/>
            <person name="Zubacova Z."/>
            <person name="Dolezal P."/>
            <person name="Malik S.B."/>
            <person name="Logsdon J.M. Jr."/>
            <person name="Henze K."/>
            <person name="Gupta A."/>
            <person name="Wang C.C."/>
            <person name="Dunne R.L."/>
            <person name="Upcroft J.A."/>
            <person name="Upcroft P."/>
            <person name="White O."/>
            <person name="Salzberg S.L."/>
            <person name="Tang P."/>
            <person name="Chiu C.-H."/>
            <person name="Lee Y.-S."/>
            <person name="Embley T.M."/>
            <person name="Coombs G.H."/>
            <person name="Mottram J.C."/>
            <person name="Tachezy J."/>
            <person name="Fraser-Liggett C.M."/>
            <person name="Johnson P.J."/>
        </authorList>
    </citation>
    <scope>NUCLEOTIDE SEQUENCE [LARGE SCALE GENOMIC DNA]</scope>
    <source>
        <strain evidence="1">G3</strain>
    </source>
</reference>
<dbReference type="SMR" id="A2G4P9"/>
<dbReference type="Gene3D" id="1.10.20.10">
    <property type="entry name" value="Histone, subunit A"/>
    <property type="match status" value="1"/>
</dbReference>
<dbReference type="InParanoid" id="A2G4P9"/>
<organism evidence="1 2">
    <name type="scientific">Trichomonas vaginalis (strain ATCC PRA-98 / G3)</name>
    <dbReference type="NCBI Taxonomy" id="412133"/>
    <lineage>
        <taxon>Eukaryota</taxon>
        <taxon>Metamonada</taxon>
        <taxon>Parabasalia</taxon>
        <taxon>Trichomonadida</taxon>
        <taxon>Trichomonadidae</taxon>
        <taxon>Trichomonas</taxon>
    </lineage>
</organism>
<accession>A2G4P9</accession>
<dbReference type="KEGG" id="tva:4745524"/>
<gene>
    <name evidence="1" type="ORF">TVAG_386310</name>
</gene>
<sequence>MTEEEIRLNPQRVKSVAKAGIGDSDVRLCQGSIEFLTEMTTEFIELMALAAIDNSERPKQYVDSTGVIKALRKLGFDSIVDELPDLSEYAEDMQKITKMF</sequence>
<reference evidence="1" key="1">
    <citation type="submission" date="2006-10" db="EMBL/GenBank/DDBJ databases">
        <authorList>
            <person name="Amadeo P."/>
            <person name="Zhao Q."/>
            <person name="Wortman J."/>
            <person name="Fraser-Liggett C."/>
            <person name="Carlton J."/>
        </authorList>
    </citation>
    <scope>NUCLEOTIDE SEQUENCE</scope>
    <source>
        <strain evidence="1">G3</strain>
    </source>
</reference>
<dbReference type="VEuPathDB" id="TrichDB:TVAGG3_0155730"/>
<evidence type="ECO:0008006" key="3">
    <source>
        <dbReference type="Google" id="ProtNLM"/>
    </source>
</evidence>
<dbReference type="GO" id="GO:0046982">
    <property type="term" value="F:protein heterodimerization activity"/>
    <property type="evidence" value="ECO:0007669"/>
    <property type="project" value="InterPro"/>
</dbReference>
<name>A2G4P9_TRIV3</name>
<dbReference type="Proteomes" id="UP000001542">
    <property type="component" value="Unassembled WGS sequence"/>
</dbReference>
<dbReference type="RefSeq" id="XP_001300800.1">
    <property type="nucleotide sequence ID" value="XM_001300799.1"/>
</dbReference>
<proteinExistence type="predicted"/>
<dbReference type="AlphaFoldDB" id="A2G4P9"/>
<dbReference type="VEuPathDB" id="TrichDB:TVAG_386310"/>
<keyword evidence="2" id="KW-1185">Reference proteome</keyword>
<dbReference type="SUPFAM" id="SSF47113">
    <property type="entry name" value="Histone-fold"/>
    <property type="match status" value="1"/>
</dbReference>
<dbReference type="OrthoDB" id="601405at2759"/>
<protein>
    <recommendedName>
        <fullName evidence="3">Transcription factor CBF/NF-Y/archaeal histone domain-containing protein</fullName>
    </recommendedName>
</protein>
<evidence type="ECO:0000313" key="2">
    <source>
        <dbReference type="Proteomes" id="UP000001542"/>
    </source>
</evidence>
<evidence type="ECO:0000313" key="1">
    <source>
        <dbReference type="EMBL" id="EAX87870.1"/>
    </source>
</evidence>